<accession>A0A423HAM4</accession>
<comment type="caution">
    <text evidence="1">The sequence shown here is derived from an EMBL/GenBank/DDBJ whole genome shotgun (WGS) entry which is preliminary data.</text>
</comment>
<dbReference type="RefSeq" id="WP_123424146.1">
    <property type="nucleotide sequence ID" value="NZ_MOBJ01000005.1"/>
</dbReference>
<dbReference type="PANTHER" id="PTHR32305">
    <property type="match status" value="1"/>
</dbReference>
<dbReference type="InterPro" id="IPR022385">
    <property type="entry name" value="Rhs_assc_core"/>
</dbReference>
<protein>
    <recommendedName>
        <fullName evidence="3">RHS repeat protein</fullName>
    </recommendedName>
</protein>
<organism evidence="1 2">
    <name type="scientific">Pseudomonas brassicacearum</name>
    <dbReference type="NCBI Taxonomy" id="930166"/>
    <lineage>
        <taxon>Bacteria</taxon>
        <taxon>Pseudomonadati</taxon>
        <taxon>Pseudomonadota</taxon>
        <taxon>Gammaproteobacteria</taxon>
        <taxon>Pseudomonadales</taxon>
        <taxon>Pseudomonadaceae</taxon>
        <taxon>Pseudomonas</taxon>
    </lineage>
</organism>
<dbReference type="EMBL" id="MOBJ01000005">
    <property type="protein sequence ID" value="RON10206.1"/>
    <property type="molecule type" value="Genomic_DNA"/>
</dbReference>
<dbReference type="NCBIfam" id="TIGR03696">
    <property type="entry name" value="Rhs_assc_core"/>
    <property type="match status" value="1"/>
</dbReference>
<dbReference type="InterPro" id="IPR050708">
    <property type="entry name" value="T6SS_VgrG/RHS"/>
</dbReference>
<evidence type="ECO:0000313" key="1">
    <source>
        <dbReference type="EMBL" id="RON10206.1"/>
    </source>
</evidence>
<dbReference type="PANTHER" id="PTHR32305:SF15">
    <property type="entry name" value="PROTEIN RHSA-RELATED"/>
    <property type="match status" value="1"/>
</dbReference>
<name>A0A423HAM4_9PSED</name>
<dbReference type="Proteomes" id="UP000286071">
    <property type="component" value="Unassembled WGS sequence"/>
</dbReference>
<dbReference type="Gene3D" id="2.180.10.10">
    <property type="entry name" value="RHS repeat-associated core"/>
    <property type="match status" value="1"/>
</dbReference>
<reference evidence="1 2" key="1">
    <citation type="submission" date="2016-10" db="EMBL/GenBank/DDBJ databases">
        <title>Comparative genome analysis of multiple Pseudomonas spp. focuses on biocontrol and plant growth promoting traits.</title>
        <authorList>
            <person name="Tao X.-Y."/>
            <person name="Taylor C.G."/>
        </authorList>
    </citation>
    <scope>NUCLEOTIDE SEQUENCE [LARGE SCALE GENOMIC DNA]</scope>
    <source>
        <strain evidence="1 2">48H11</strain>
    </source>
</reference>
<evidence type="ECO:0000313" key="2">
    <source>
        <dbReference type="Proteomes" id="UP000286071"/>
    </source>
</evidence>
<sequence length="932" mass="103381">MHVQAHTVHSHTPTLTVIEPRGLAVRSVGYCRSAIAEAADERINRTVYDSAGRAIAQWDPRLLTDASAPANLTTTYSLSGKALSTISVDAGWRVSLLGEADQPVQGWASRGGRRWTDYDNQLRPLAVFEQAVDGEPRCMERLGYGGADPAFAAHNQCGQLIRHDDSAGTQLFAAFGLVGGVLEQTRHFLRELDSPNWPELAADRDKLLEPGAGATTRSRFNPQGEALEQIDAQGHRQFFRQTVAGQLREVRLQLKNDLAPNTLVSAIQYNAHGQTERETAGNGVLTTLEYAAEDGRLSRLQAKRGTDTLQNLRYAYDPVGNVLSIEDAALPIRYFANQRMEPINRYRYDSLYQLIEATGWEAGSANQGPSSSATADPGVVGNYRQTYRYDAGNNLLELTHVGPQNPGHRMVAAAHSNRCLPVRNGVELGEDDFRNGFDANGNLLNLQAGQALSWDLRNQLQEVRPVERDSGLDDSERYFYGADGMRVRKVRSMQTSARTLTSEVRYLPNLELRSHSGTGEVFQVISAQVGRSSVRVLHWEAGRPAEIANDQQRYSVTDHLGSSAVELDQDAKTISQERYYPFGGTAWADGEAVQVSYKTVRYSGKERDATGLYYYGFRYYVAWLQRWLNPDPAGKIDGMNVYRFVRNSPLTWVDDDGREPKKFRGEANDRIERELAKSEMNSKILARGLSELGAQGVQQKKMMEKVRHAQHLSVEILESAITAISVQPRSQVSNAFIKGLLGGVDVSDSIAKSIEQGLNKILASQRSRLEDGNDQLVIYECNSNASRGESAFVVPTDEHRRIFIRKDAVESSDVSGLAHLLIHEESHLRLKTMDIYYTFSSIFGFPASDKEMMVSLKPSMVASINIARLGEKSSYLEDDGFPFKVAKIGLEEREGSAPMEKIILKNADTWPVLAFALGGHQITSRYAHTKGC</sequence>
<evidence type="ECO:0008006" key="3">
    <source>
        <dbReference type="Google" id="ProtNLM"/>
    </source>
</evidence>
<gene>
    <name evidence="1" type="ORF">BK659_05525</name>
</gene>
<dbReference type="AlphaFoldDB" id="A0A423HAM4"/>
<proteinExistence type="predicted"/>
<dbReference type="OrthoDB" id="7056038at2"/>